<accession>A0ABV0ZEI5</accession>
<dbReference type="Proteomes" id="UP001469553">
    <property type="component" value="Unassembled WGS sequence"/>
</dbReference>
<dbReference type="InterPro" id="IPR001895">
    <property type="entry name" value="RASGEF_cat_dom"/>
</dbReference>
<dbReference type="InterPro" id="IPR029071">
    <property type="entry name" value="Ubiquitin-like_domsf"/>
</dbReference>
<evidence type="ECO:0000313" key="4">
    <source>
        <dbReference type="EMBL" id="MEQ2304294.1"/>
    </source>
</evidence>
<evidence type="ECO:0000313" key="5">
    <source>
        <dbReference type="Proteomes" id="UP001469553"/>
    </source>
</evidence>
<sequence length="343" mass="39379">MASPPGSEQERLEYMLNSKRRALILSLRWANTHTYLLQEEPAAISFLEELYGSVSNDSRTLRGLKDLVPDLEKVVKLHSEEVKSTKKKTLIRQFSNGEERLQKKQPIRNQDDILLKVYCSDHTYTTIRIAVAATGREVISAVSDKLGTTEELLLVHLSSAGEKQILKPNDMSVFSTLSINGHLFACPREQLNNLAPLPDQEGPSAGSMSTFELMSSKDLAYQMTMFDWELFSCVHEHELLYHTFGRHSFRRTTANLDLFLRRFNQVQLWVVTEVCLCTQLSKRVQLLKKFIKIAAHCREFKNLNSFFAIIMGMSNPAVSRLSQTWEKLPTKFKKFYAEFESMM</sequence>
<dbReference type="Pfam" id="PF00617">
    <property type="entry name" value="RasGEF"/>
    <property type="match status" value="1"/>
</dbReference>
<protein>
    <submittedName>
        <fullName evidence="4">Rap guanine nucleotide exchange factor 4</fullName>
    </submittedName>
</protein>
<keyword evidence="5" id="KW-1185">Reference proteome</keyword>
<dbReference type="Gene3D" id="3.10.20.90">
    <property type="entry name" value="Phosphatidylinositol 3-kinase Catalytic Subunit, Chain A, domain 1"/>
    <property type="match status" value="1"/>
</dbReference>
<dbReference type="InterPro" id="IPR036964">
    <property type="entry name" value="RASGEF_cat_dom_sf"/>
</dbReference>
<name>A0ABV0ZEI5_9TELE</name>
<evidence type="ECO:0000256" key="2">
    <source>
        <dbReference type="PROSITE-ProRule" id="PRU00168"/>
    </source>
</evidence>
<dbReference type="Gene3D" id="1.20.870.10">
    <property type="entry name" value="Son of sevenless (SoS) protein Chain: S domain 1"/>
    <property type="match status" value="1"/>
</dbReference>
<dbReference type="PANTHER" id="PTHR23113:SF175">
    <property type="entry name" value="RAP GUANINE NUCLEOTIDE EXCHANGE FACTOR 4"/>
    <property type="match status" value="1"/>
</dbReference>
<keyword evidence="1 2" id="KW-0344">Guanine-nucleotide releasing factor</keyword>
<dbReference type="InterPro" id="IPR023578">
    <property type="entry name" value="Ras_GEF_dom_sf"/>
</dbReference>
<evidence type="ECO:0000256" key="1">
    <source>
        <dbReference type="ARBA" id="ARBA00022658"/>
    </source>
</evidence>
<organism evidence="4 5">
    <name type="scientific">Ameca splendens</name>
    <dbReference type="NCBI Taxonomy" id="208324"/>
    <lineage>
        <taxon>Eukaryota</taxon>
        <taxon>Metazoa</taxon>
        <taxon>Chordata</taxon>
        <taxon>Craniata</taxon>
        <taxon>Vertebrata</taxon>
        <taxon>Euteleostomi</taxon>
        <taxon>Actinopterygii</taxon>
        <taxon>Neopterygii</taxon>
        <taxon>Teleostei</taxon>
        <taxon>Neoteleostei</taxon>
        <taxon>Acanthomorphata</taxon>
        <taxon>Ovalentaria</taxon>
        <taxon>Atherinomorphae</taxon>
        <taxon>Cyprinodontiformes</taxon>
        <taxon>Goodeidae</taxon>
        <taxon>Ameca</taxon>
    </lineage>
</organism>
<dbReference type="SUPFAM" id="SSF54236">
    <property type="entry name" value="Ubiquitin-like"/>
    <property type="match status" value="1"/>
</dbReference>
<feature type="domain" description="Ras-GEF" evidence="3">
    <location>
        <begin position="215"/>
        <end position="343"/>
    </location>
</feature>
<dbReference type="InterPro" id="IPR008937">
    <property type="entry name" value="Ras-like_GEF"/>
</dbReference>
<dbReference type="PROSITE" id="PS50009">
    <property type="entry name" value="RASGEF_CAT"/>
    <property type="match status" value="1"/>
</dbReference>
<dbReference type="SMART" id="SM00147">
    <property type="entry name" value="RasGEF"/>
    <property type="match status" value="1"/>
</dbReference>
<proteinExistence type="predicted"/>
<comment type="caution">
    <text evidence="4">The sequence shown here is derived from an EMBL/GenBank/DDBJ whole genome shotgun (WGS) entry which is preliminary data.</text>
</comment>
<gene>
    <name evidence="4" type="primary">RAPGEF4_4</name>
    <name evidence="4" type="ORF">AMECASPLE_025554</name>
</gene>
<dbReference type="SUPFAM" id="SSF48366">
    <property type="entry name" value="Ras GEF"/>
    <property type="match status" value="1"/>
</dbReference>
<dbReference type="Gene3D" id="1.10.840.10">
    <property type="entry name" value="Ras guanine-nucleotide exchange factors catalytic domain"/>
    <property type="match status" value="1"/>
</dbReference>
<reference evidence="4 5" key="1">
    <citation type="submission" date="2021-06" db="EMBL/GenBank/DDBJ databases">
        <authorList>
            <person name="Palmer J.M."/>
        </authorList>
    </citation>
    <scope>NUCLEOTIDE SEQUENCE [LARGE SCALE GENOMIC DNA]</scope>
    <source>
        <strain evidence="4 5">AS_MEX2019</strain>
        <tissue evidence="4">Muscle</tissue>
    </source>
</reference>
<feature type="non-terminal residue" evidence="4">
    <location>
        <position position="343"/>
    </location>
</feature>
<dbReference type="EMBL" id="JAHRIP010058955">
    <property type="protein sequence ID" value="MEQ2304294.1"/>
    <property type="molecule type" value="Genomic_DNA"/>
</dbReference>
<evidence type="ECO:0000259" key="3">
    <source>
        <dbReference type="PROSITE" id="PS50009"/>
    </source>
</evidence>
<dbReference type="PANTHER" id="PTHR23113">
    <property type="entry name" value="GUANINE NUCLEOTIDE EXCHANGE FACTOR"/>
    <property type="match status" value="1"/>
</dbReference>